<keyword evidence="2" id="KW-1185">Reference proteome</keyword>
<reference evidence="1" key="1">
    <citation type="submission" date="2022-02" db="EMBL/GenBank/DDBJ databases">
        <title>Halalkalibacter sp. nov. isolated from Lonar Lake, India.</title>
        <authorList>
            <person name="Joshi A."/>
            <person name="Thite S."/>
            <person name="Lodha T."/>
        </authorList>
    </citation>
    <scope>NUCLEOTIDE SEQUENCE</scope>
    <source>
        <strain evidence="1">MEB205</strain>
    </source>
</reference>
<proteinExistence type="predicted"/>
<protein>
    <submittedName>
        <fullName evidence="1">McrC family protein</fullName>
    </submittedName>
</protein>
<evidence type="ECO:0000313" key="1">
    <source>
        <dbReference type="EMBL" id="MCL7748757.1"/>
    </source>
</evidence>
<evidence type="ECO:0000313" key="2">
    <source>
        <dbReference type="Proteomes" id="UP001139150"/>
    </source>
</evidence>
<comment type="caution">
    <text evidence="1">The sequence shown here is derived from an EMBL/GenBank/DDBJ whole genome shotgun (WGS) entry which is preliminary data.</text>
</comment>
<dbReference type="EMBL" id="JAKRYL010000019">
    <property type="protein sequence ID" value="MCL7748757.1"/>
    <property type="molecule type" value="Genomic_DNA"/>
</dbReference>
<sequence length="422" mass="49280">MMKQVVVREAYDWIFCDEEQHNGLTQIEWDHLLLFLGERYNHENIVEYSNRKLRFINLVGVIQLKTVRIEILPKIDLHVENEMLNRRALLNMLSLTKKLPIEIGDKTLNQYEKVDLLHILASLYIVELTKTLHRGIYREYRLTAENIPTLKGSLLVPDHIRKNVQRTVHAFCEFDELTPNIMENQVLKAAVKVIFPYVQHSSLKINLMNGLELLEDVDDVHIHSTMLDQMVLNRQNKHYEQALQLAIAILQSNSMSSAQNQQIGFAFLFKMNDLFEGYIGEVLKRILFPTSYEVRSQHTAKKLLQNITTGREDILLKPDFVIETSEEVPKVIIDTKWKSAFVNYRRNYKQSDLYQMYAYITTYKTAEHCILLYPKIEEEGLLPKWEVPGSIPQKYIEVETVRLDTFEHTVEDLEGMLSGSLG</sequence>
<dbReference type="Pfam" id="PF10117">
    <property type="entry name" value="McrBC"/>
    <property type="match status" value="1"/>
</dbReference>
<dbReference type="RefSeq" id="WP_250097646.1">
    <property type="nucleotide sequence ID" value="NZ_JAKRYL010000019.1"/>
</dbReference>
<dbReference type="Proteomes" id="UP001139150">
    <property type="component" value="Unassembled WGS sequence"/>
</dbReference>
<dbReference type="AlphaFoldDB" id="A0A9X2CVH6"/>
<gene>
    <name evidence="1" type="ORF">MF646_16665</name>
</gene>
<dbReference type="InterPro" id="IPR019292">
    <property type="entry name" value="McrC"/>
</dbReference>
<dbReference type="PANTHER" id="PTHR38733">
    <property type="entry name" value="PROTEIN MCRC"/>
    <property type="match status" value="1"/>
</dbReference>
<organism evidence="1 2">
    <name type="scientific">Halalkalibacter alkaliphilus</name>
    <dbReference type="NCBI Taxonomy" id="2917993"/>
    <lineage>
        <taxon>Bacteria</taxon>
        <taxon>Bacillati</taxon>
        <taxon>Bacillota</taxon>
        <taxon>Bacilli</taxon>
        <taxon>Bacillales</taxon>
        <taxon>Bacillaceae</taxon>
        <taxon>Halalkalibacter</taxon>
    </lineage>
</organism>
<name>A0A9X2CVH6_9BACI</name>
<dbReference type="PANTHER" id="PTHR38733:SF1">
    <property type="entry name" value="TYPE IV METHYL-DIRECTED RESTRICTION ENZYME ECOKMCRBC"/>
    <property type="match status" value="1"/>
</dbReference>
<accession>A0A9X2CVH6</accession>